<evidence type="ECO:0000313" key="2">
    <source>
        <dbReference type="Proteomes" id="UP000027161"/>
    </source>
</evidence>
<proteinExistence type="predicted"/>
<evidence type="ECO:0000313" key="1">
    <source>
        <dbReference type="EMBL" id="KDO02246.1"/>
    </source>
</evidence>
<dbReference type="Proteomes" id="UP000027161">
    <property type="component" value="Unassembled WGS sequence"/>
</dbReference>
<keyword evidence="2" id="KW-1185">Reference proteome</keyword>
<reference evidence="1 2" key="1">
    <citation type="submission" date="2014-02" db="EMBL/GenBank/DDBJ databases">
        <title>Draft genome sequence of Rickettsia buchneri sp. nov. ISO7T.</title>
        <authorList>
            <person name="Felsheim R.F."/>
            <person name="Kurtti T.J."/>
            <person name="Munderloh U.G."/>
        </authorList>
    </citation>
    <scope>NUCLEOTIDE SEQUENCE [LARGE SCALE GENOMIC DNA]</scope>
    <source>
        <strain evidence="2">ISO7</strain>
        <plasmid evidence="1">pREISMN_1</plasmid>
    </source>
</reference>
<name>A0A8E0WKF4_9RICK</name>
<dbReference type="RefSeq" id="WP_008579194.1">
    <property type="nucleotide sequence ID" value="NZ_JFKF01000199.1"/>
</dbReference>
<dbReference type="EMBL" id="JFKF01000199">
    <property type="protein sequence ID" value="KDO02246.1"/>
    <property type="molecule type" value="Genomic_DNA"/>
</dbReference>
<dbReference type="AlphaFoldDB" id="A0A8E0WKF4"/>
<sequence length="84" mass="9359">MLGLEDNQIAYVLRTKENGQYISNARGKMVKIQDLFRFLALGSCVSLHKRKIGKTGELCNVTGMRNKNGELAVLIHNDDINNPA</sequence>
<comment type="caution">
    <text evidence="1">The sequence shown here is derived from an EMBL/GenBank/DDBJ whole genome shotgun (WGS) entry which is preliminary data.</text>
</comment>
<protein>
    <submittedName>
        <fullName evidence="1">Uncharacterized protein</fullName>
    </submittedName>
</protein>
<geneLocation type="plasmid" evidence="1">
    <name>pREISMN_1</name>
</geneLocation>
<organism evidence="1 2">
    <name type="scientific">Rickettsia tamurae subsp. buchneri</name>
    <dbReference type="NCBI Taxonomy" id="1462938"/>
    <lineage>
        <taxon>Bacteria</taxon>
        <taxon>Pseudomonadati</taxon>
        <taxon>Pseudomonadota</taxon>
        <taxon>Alphaproteobacteria</taxon>
        <taxon>Rickettsiales</taxon>
        <taxon>Rickettsiaceae</taxon>
        <taxon>Rickettsieae</taxon>
        <taxon>Rickettsia</taxon>
        <taxon>spotted fever group</taxon>
    </lineage>
</organism>
<keyword evidence="1" id="KW-0614">Plasmid</keyword>
<accession>A0A8E0WKF4</accession>
<gene>
    <name evidence="1" type="ORF">REISMN_08240</name>
</gene>